<dbReference type="InterPro" id="IPR006860">
    <property type="entry name" value="FecR"/>
</dbReference>
<accession>A0A412TX88</accession>
<evidence type="ECO:0000259" key="3">
    <source>
        <dbReference type="Pfam" id="PF16344"/>
    </source>
</evidence>
<proteinExistence type="predicted"/>
<dbReference type="PANTHER" id="PTHR30273">
    <property type="entry name" value="PERIPLASMIC SIGNAL SENSOR AND SIGMA FACTOR ACTIVATOR FECR-RELATED"/>
    <property type="match status" value="1"/>
</dbReference>
<dbReference type="Pfam" id="PF16344">
    <property type="entry name" value="FecR_C"/>
    <property type="match status" value="1"/>
</dbReference>
<feature type="transmembrane region" description="Helical" evidence="1">
    <location>
        <begin position="91"/>
        <end position="110"/>
    </location>
</feature>
<keyword evidence="1" id="KW-0472">Membrane</keyword>
<name>A0A412TX88_9BACT</name>
<dbReference type="InterPro" id="IPR012373">
    <property type="entry name" value="Ferrdict_sens_TM"/>
</dbReference>
<gene>
    <name evidence="4" type="ORF">DWW57_01925</name>
</gene>
<organism evidence="4 5">
    <name type="scientific">Odoribacter splanchnicus</name>
    <dbReference type="NCBI Taxonomy" id="28118"/>
    <lineage>
        <taxon>Bacteria</taxon>
        <taxon>Pseudomonadati</taxon>
        <taxon>Bacteroidota</taxon>
        <taxon>Bacteroidia</taxon>
        <taxon>Bacteroidales</taxon>
        <taxon>Odoribacteraceae</taxon>
        <taxon>Odoribacter</taxon>
    </lineage>
</organism>
<dbReference type="PANTHER" id="PTHR30273:SF2">
    <property type="entry name" value="PROTEIN FECR"/>
    <property type="match status" value="1"/>
</dbReference>
<dbReference type="GO" id="GO:0016989">
    <property type="term" value="F:sigma factor antagonist activity"/>
    <property type="evidence" value="ECO:0007669"/>
    <property type="project" value="TreeGrafter"/>
</dbReference>
<dbReference type="EMBL" id="QRYC01000002">
    <property type="protein sequence ID" value="RGU58495.1"/>
    <property type="molecule type" value="Genomic_DNA"/>
</dbReference>
<dbReference type="AlphaFoldDB" id="A0A412TX88"/>
<dbReference type="Gene3D" id="3.55.50.30">
    <property type="match status" value="1"/>
</dbReference>
<feature type="domain" description="Protein FecR C-terminal" evidence="3">
    <location>
        <begin position="325"/>
        <end position="394"/>
    </location>
</feature>
<protein>
    <submittedName>
        <fullName evidence="4">FecR family protein</fullName>
    </submittedName>
</protein>
<keyword evidence="1" id="KW-0812">Transmembrane</keyword>
<feature type="domain" description="FecR protein" evidence="2">
    <location>
        <begin position="187"/>
        <end position="282"/>
    </location>
</feature>
<evidence type="ECO:0000259" key="2">
    <source>
        <dbReference type="Pfam" id="PF04773"/>
    </source>
</evidence>
<dbReference type="InterPro" id="IPR032508">
    <property type="entry name" value="FecR_C"/>
</dbReference>
<sequence>MYNEMEYQEEYRMADLIRRQWLGIITAEEQAELEAWSLQEEHARLYAKIRNQAELQKRNLYVDGLDVDGVWHKLREQIADVPVRKRRFFTCYRVVACLLLLIGVGTLLVYNRYSRLQPSDLLVQSIHPGSSKAVLITNEGKQIILQDSLNQEIQVDESVTVKNTGLLAEYCLQDLQAAEQAEIKYNTIVVPRGGEYEVRLPDGSYVWMNADSEIRFPVVFTGQTRQVSLKGEAYFKVEKDSLHPFIMNVYDKLKVEVLGTEFNVQAYSGDEVVKTTLNCGKVRVMMGKEALELVPDQQAVCDLRHRRFHKIEVNANYFSAWKDGKFIFEDEPLENILNSLARWYNISVFYQNEELKNFHFTGDLERYDDFSVALRMLEKATNIRFLVTGRTVVVQII</sequence>
<reference evidence="4 5" key="1">
    <citation type="submission" date="2018-08" db="EMBL/GenBank/DDBJ databases">
        <title>A genome reference for cultivated species of the human gut microbiota.</title>
        <authorList>
            <person name="Zou Y."/>
            <person name="Xue W."/>
            <person name="Luo G."/>
        </authorList>
    </citation>
    <scope>NUCLEOTIDE SEQUENCE [LARGE SCALE GENOMIC DNA]</scope>
    <source>
        <strain evidence="4 5">AF16-14</strain>
    </source>
</reference>
<dbReference type="Gene3D" id="2.60.120.1440">
    <property type="match status" value="1"/>
</dbReference>
<dbReference type="Pfam" id="PF04773">
    <property type="entry name" value="FecR"/>
    <property type="match status" value="1"/>
</dbReference>
<evidence type="ECO:0000313" key="5">
    <source>
        <dbReference type="Proteomes" id="UP000284243"/>
    </source>
</evidence>
<comment type="caution">
    <text evidence="4">The sequence shown here is derived from an EMBL/GenBank/DDBJ whole genome shotgun (WGS) entry which is preliminary data.</text>
</comment>
<keyword evidence="1" id="KW-1133">Transmembrane helix</keyword>
<dbReference type="Proteomes" id="UP000284243">
    <property type="component" value="Unassembled WGS sequence"/>
</dbReference>
<evidence type="ECO:0000256" key="1">
    <source>
        <dbReference type="SAM" id="Phobius"/>
    </source>
</evidence>
<evidence type="ECO:0000313" key="4">
    <source>
        <dbReference type="EMBL" id="RGU58495.1"/>
    </source>
</evidence>